<evidence type="ECO:0000256" key="1">
    <source>
        <dbReference type="ARBA" id="ARBA00006499"/>
    </source>
</evidence>
<dbReference type="EMBL" id="JAFCIX010000073">
    <property type="protein sequence ID" value="KAH6599261.1"/>
    <property type="molecule type" value="Genomic_DNA"/>
</dbReference>
<dbReference type="InterPro" id="IPR003140">
    <property type="entry name" value="PLipase/COase/thioEstase"/>
</dbReference>
<organism evidence="3 4">
    <name type="scientific">Batrachochytrium salamandrivorans</name>
    <dbReference type="NCBI Taxonomy" id="1357716"/>
    <lineage>
        <taxon>Eukaryota</taxon>
        <taxon>Fungi</taxon>
        <taxon>Fungi incertae sedis</taxon>
        <taxon>Chytridiomycota</taxon>
        <taxon>Chytridiomycota incertae sedis</taxon>
        <taxon>Chytridiomycetes</taxon>
        <taxon>Rhizophydiales</taxon>
        <taxon>Rhizophydiales incertae sedis</taxon>
        <taxon>Batrachochytrium</taxon>
    </lineage>
</organism>
<sequence length="285" mass="31276">MSNHLKILSKFSDLKPEFRPSADGVNGNLLILLHGLGDTAENFVKFGVKMQLPQTALCAITGPSPIPFFESGTGWYPAFNRMDGTDLALDSSEVRNGIKATRLLIYEFLTECVIASASHHPDGWPSERVFLFGFSQGGVMALDAALMGHQVSLKLERPVGKQDSPLKLGGVISISGWINPDMYDDEKASTRGVPLLASYTSVLVTQGERDEGFDLAELSSKKSTMRRYVVNDDQLEVSLVAGKGHSMPQSQEEMRIIIAFLANRLWLRNLALEAMSDVVEITTQQ</sequence>
<evidence type="ECO:0000313" key="4">
    <source>
        <dbReference type="Proteomes" id="UP001648503"/>
    </source>
</evidence>
<dbReference type="PANTHER" id="PTHR10655">
    <property type="entry name" value="LYSOPHOSPHOLIPASE-RELATED"/>
    <property type="match status" value="1"/>
</dbReference>
<dbReference type="PANTHER" id="PTHR10655:SF67">
    <property type="entry name" value="PHOSPHOLIPASE_CARBOXYLESTERASE SUPERFAMILY (AFU_ORTHOLOGUE AFUA_5G09340)"/>
    <property type="match status" value="1"/>
</dbReference>
<dbReference type="Proteomes" id="UP001648503">
    <property type="component" value="Unassembled WGS sequence"/>
</dbReference>
<gene>
    <name evidence="3" type="ORF">BASA50_003147</name>
</gene>
<protein>
    <recommendedName>
        <fullName evidence="2">Phospholipase/carboxylesterase/thioesterase domain-containing protein</fullName>
    </recommendedName>
</protein>
<dbReference type="InterPro" id="IPR050565">
    <property type="entry name" value="LYPA1-2/EST-like"/>
</dbReference>
<comment type="caution">
    <text evidence="3">The sequence shown here is derived from an EMBL/GenBank/DDBJ whole genome shotgun (WGS) entry which is preliminary data.</text>
</comment>
<dbReference type="InterPro" id="IPR029058">
    <property type="entry name" value="AB_hydrolase_fold"/>
</dbReference>
<reference evidence="3 4" key="1">
    <citation type="submission" date="2021-02" db="EMBL/GenBank/DDBJ databases">
        <title>Variation within the Batrachochytrium salamandrivorans European outbreak.</title>
        <authorList>
            <person name="Kelly M."/>
            <person name="Pasmans F."/>
            <person name="Shea T.P."/>
            <person name="Munoz J.F."/>
            <person name="Carranza S."/>
            <person name="Cuomo C.A."/>
            <person name="Martel A."/>
        </authorList>
    </citation>
    <scope>NUCLEOTIDE SEQUENCE [LARGE SCALE GENOMIC DNA]</scope>
    <source>
        <strain evidence="3 4">AMFP18/2</strain>
    </source>
</reference>
<accession>A0ABQ8FJS0</accession>
<evidence type="ECO:0000313" key="3">
    <source>
        <dbReference type="EMBL" id="KAH6599261.1"/>
    </source>
</evidence>
<keyword evidence="4" id="KW-1185">Reference proteome</keyword>
<proteinExistence type="inferred from homology"/>
<dbReference type="Pfam" id="PF02230">
    <property type="entry name" value="Abhydrolase_2"/>
    <property type="match status" value="1"/>
</dbReference>
<feature type="domain" description="Phospholipase/carboxylesterase/thioesterase" evidence="2">
    <location>
        <begin position="27"/>
        <end position="262"/>
    </location>
</feature>
<comment type="similarity">
    <text evidence="1">Belongs to the AB hydrolase superfamily. AB hydrolase 2 family.</text>
</comment>
<dbReference type="SUPFAM" id="SSF53474">
    <property type="entry name" value="alpha/beta-Hydrolases"/>
    <property type="match status" value="1"/>
</dbReference>
<evidence type="ECO:0000259" key="2">
    <source>
        <dbReference type="Pfam" id="PF02230"/>
    </source>
</evidence>
<dbReference type="Gene3D" id="3.40.50.1820">
    <property type="entry name" value="alpha/beta hydrolase"/>
    <property type="match status" value="1"/>
</dbReference>
<name>A0ABQ8FJS0_9FUNG</name>